<evidence type="ECO:0000313" key="2">
    <source>
        <dbReference type="EMBL" id="KAJ1180269.1"/>
    </source>
</evidence>
<name>A0AAV7TVR5_PLEWA</name>
<evidence type="ECO:0000313" key="3">
    <source>
        <dbReference type="Proteomes" id="UP001066276"/>
    </source>
</evidence>
<feature type="region of interest" description="Disordered" evidence="1">
    <location>
        <begin position="1"/>
        <end position="95"/>
    </location>
</feature>
<dbReference type="AlphaFoldDB" id="A0AAV7TVR5"/>
<dbReference type="Proteomes" id="UP001066276">
    <property type="component" value="Chromosome 3_2"/>
</dbReference>
<dbReference type="EMBL" id="JANPWB010000006">
    <property type="protein sequence ID" value="KAJ1180269.1"/>
    <property type="molecule type" value="Genomic_DNA"/>
</dbReference>
<organism evidence="2 3">
    <name type="scientific">Pleurodeles waltl</name>
    <name type="common">Iberian ribbed newt</name>
    <dbReference type="NCBI Taxonomy" id="8319"/>
    <lineage>
        <taxon>Eukaryota</taxon>
        <taxon>Metazoa</taxon>
        <taxon>Chordata</taxon>
        <taxon>Craniata</taxon>
        <taxon>Vertebrata</taxon>
        <taxon>Euteleostomi</taxon>
        <taxon>Amphibia</taxon>
        <taxon>Batrachia</taxon>
        <taxon>Caudata</taxon>
        <taxon>Salamandroidea</taxon>
        <taxon>Salamandridae</taxon>
        <taxon>Pleurodelinae</taxon>
        <taxon>Pleurodeles</taxon>
    </lineage>
</organism>
<gene>
    <name evidence="2" type="ORF">NDU88_005491</name>
</gene>
<comment type="caution">
    <text evidence="2">The sequence shown here is derived from an EMBL/GenBank/DDBJ whole genome shotgun (WGS) entry which is preliminary data.</text>
</comment>
<feature type="compositionally biased region" description="Basic and acidic residues" evidence="1">
    <location>
        <begin position="74"/>
        <end position="89"/>
    </location>
</feature>
<reference evidence="2" key="1">
    <citation type="journal article" date="2022" name="bioRxiv">
        <title>Sequencing and chromosome-scale assembly of the giantPleurodeles waltlgenome.</title>
        <authorList>
            <person name="Brown T."/>
            <person name="Elewa A."/>
            <person name="Iarovenko S."/>
            <person name="Subramanian E."/>
            <person name="Araus A.J."/>
            <person name="Petzold A."/>
            <person name="Susuki M."/>
            <person name="Suzuki K.-i.T."/>
            <person name="Hayashi T."/>
            <person name="Toyoda A."/>
            <person name="Oliveira C."/>
            <person name="Osipova E."/>
            <person name="Leigh N.D."/>
            <person name="Simon A."/>
            <person name="Yun M.H."/>
        </authorList>
    </citation>
    <scope>NUCLEOTIDE SEQUENCE</scope>
    <source>
        <strain evidence="2">20211129_DDA</strain>
        <tissue evidence="2">Liver</tissue>
    </source>
</reference>
<feature type="compositionally biased region" description="Basic and acidic residues" evidence="1">
    <location>
        <begin position="15"/>
        <end position="62"/>
    </location>
</feature>
<sequence>MRGEKTEKGLAMGGEGKEQKKEQSYKAESDETKDAKGRVERWAEEWAWRDTAERSKYSREEVVDIAEQRQSSDVSREENRNHEEDKESEPWSEEW</sequence>
<protein>
    <submittedName>
        <fullName evidence="2">Uncharacterized protein</fullName>
    </submittedName>
</protein>
<evidence type="ECO:0000256" key="1">
    <source>
        <dbReference type="SAM" id="MobiDB-lite"/>
    </source>
</evidence>
<accession>A0AAV7TVR5</accession>
<proteinExistence type="predicted"/>
<keyword evidence="3" id="KW-1185">Reference proteome</keyword>